<comment type="caution">
    <text evidence="7">The sequence shown here is derived from an EMBL/GenBank/DDBJ whole genome shotgun (WGS) entry which is preliminary data.</text>
</comment>
<dbReference type="SUPFAM" id="SSF88659">
    <property type="entry name" value="Sigma3 and sigma4 domains of RNA polymerase sigma factors"/>
    <property type="match status" value="1"/>
</dbReference>
<dbReference type="EMBL" id="QRVJ01000001">
    <property type="protein sequence ID" value="RGS39814.1"/>
    <property type="molecule type" value="Genomic_DNA"/>
</dbReference>
<dbReference type="PANTHER" id="PTHR43133">
    <property type="entry name" value="RNA POLYMERASE ECF-TYPE SIGMA FACTO"/>
    <property type="match status" value="1"/>
</dbReference>
<feature type="domain" description="RNA polymerase sigma factor 70 region 4 type 2" evidence="6">
    <location>
        <begin position="117"/>
        <end position="162"/>
    </location>
</feature>
<dbReference type="GO" id="GO:0006352">
    <property type="term" value="P:DNA-templated transcription initiation"/>
    <property type="evidence" value="ECO:0007669"/>
    <property type="project" value="InterPro"/>
</dbReference>
<dbReference type="PANTHER" id="PTHR43133:SF46">
    <property type="entry name" value="RNA POLYMERASE SIGMA-70 FACTOR ECF SUBFAMILY"/>
    <property type="match status" value="1"/>
</dbReference>
<evidence type="ECO:0000259" key="6">
    <source>
        <dbReference type="Pfam" id="PF08281"/>
    </source>
</evidence>
<evidence type="ECO:0000313" key="7">
    <source>
        <dbReference type="EMBL" id="RGS39814.1"/>
    </source>
</evidence>
<dbReference type="InterPro" id="IPR036388">
    <property type="entry name" value="WH-like_DNA-bd_sf"/>
</dbReference>
<dbReference type="RefSeq" id="WP_118401511.1">
    <property type="nucleotide sequence ID" value="NZ_JADNFX010000055.1"/>
</dbReference>
<dbReference type="InterPro" id="IPR014284">
    <property type="entry name" value="RNA_pol_sigma-70_dom"/>
</dbReference>
<dbReference type="GO" id="GO:0003677">
    <property type="term" value="F:DNA binding"/>
    <property type="evidence" value="ECO:0007669"/>
    <property type="project" value="InterPro"/>
</dbReference>
<feature type="domain" description="RNA polymerase sigma-70 region 2" evidence="5">
    <location>
        <begin position="18"/>
        <end position="80"/>
    </location>
</feature>
<dbReference type="InterPro" id="IPR013325">
    <property type="entry name" value="RNA_pol_sigma_r2"/>
</dbReference>
<dbReference type="InterPro" id="IPR039425">
    <property type="entry name" value="RNA_pol_sigma-70-like"/>
</dbReference>
<evidence type="ECO:0000256" key="2">
    <source>
        <dbReference type="ARBA" id="ARBA00023015"/>
    </source>
</evidence>
<dbReference type="Proteomes" id="UP000283341">
    <property type="component" value="Unassembled WGS sequence"/>
</dbReference>
<dbReference type="Gene3D" id="1.10.1740.10">
    <property type="match status" value="1"/>
</dbReference>
<comment type="similarity">
    <text evidence="1">Belongs to the sigma-70 factor family. ECF subfamily.</text>
</comment>
<name>A0A412INU4_9BACE</name>
<dbReference type="GO" id="GO:0016987">
    <property type="term" value="F:sigma factor activity"/>
    <property type="evidence" value="ECO:0007669"/>
    <property type="project" value="UniProtKB-KW"/>
</dbReference>
<evidence type="ECO:0000256" key="4">
    <source>
        <dbReference type="ARBA" id="ARBA00023163"/>
    </source>
</evidence>
<proteinExistence type="inferred from homology"/>
<keyword evidence="3" id="KW-0731">Sigma factor</keyword>
<gene>
    <name evidence="7" type="ORF">DWX97_00585</name>
</gene>
<reference evidence="7 8" key="1">
    <citation type="submission" date="2018-08" db="EMBL/GenBank/DDBJ databases">
        <title>A genome reference for cultivated species of the human gut microbiota.</title>
        <authorList>
            <person name="Zou Y."/>
            <person name="Xue W."/>
            <person name="Luo G."/>
        </authorList>
    </citation>
    <scope>NUCLEOTIDE SEQUENCE [LARGE SCALE GENOMIC DNA]</scope>
    <source>
        <strain evidence="7 8">AF22-3AC</strain>
    </source>
</reference>
<evidence type="ECO:0000256" key="3">
    <source>
        <dbReference type="ARBA" id="ARBA00023082"/>
    </source>
</evidence>
<accession>A0A412INU4</accession>
<dbReference type="InterPro" id="IPR007627">
    <property type="entry name" value="RNA_pol_sigma70_r2"/>
</dbReference>
<keyword evidence="2" id="KW-0805">Transcription regulation</keyword>
<sequence>MRDTTMTSFKLIADSYLNYQRLVFLYIYYKIGNKEEAEDLTQDVFLKLMDYQQMLRVDTIKFFIFTISRNLVYDYLRRHYKRLEVTSYIYEQQEAYTNIVEKQIIADDLLHHERRKVTQLSEQRRKVYVMARFEDKTASEISQALNLSSRTVENHLFASRKEVREYMRQCI</sequence>
<dbReference type="AlphaFoldDB" id="A0A412INU4"/>
<evidence type="ECO:0000256" key="1">
    <source>
        <dbReference type="ARBA" id="ARBA00010641"/>
    </source>
</evidence>
<dbReference type="InterPro" id="IPR013249">
    <property type="entry name" value="RNA_pol_sigma70_r4_t2"/>
</dbReference>
<evidence type="ECO:0000313" key="8">
    <source>
        <dbReference type="Proteomes" id="UP000283341"/>
    </source>
</evidence>
<dbReference type="SUPFAM" id="SSF88946">
    <property type="entry name" value="Sigma2 domain of RNA polymerase sigma factors"/>
    <property type="match status" value="1"/>
</dbReference>
<dbReference type="NCBIfam" id="TIGR02937">
    <property type="entry name" value="sigma70-ECF"/>
    <property type="match status" value="1"/>
</dbReference>
<keyword evidence="4" id="KW-0804">Transcription</keyword>
<organism evidence="7 8">
    <name type="scientific">Bacteroides cellulosilyticus</name>
    <dbReference type="NCBI Taxonomy" id="246787"/>
    <lineage>
        <taxon>Bacteria</taxon>
        <taxon>Pseudomonadati</taxon>
        <taxon>Bacteroidota</taxon>
        <taxon>Bacteroidia</taxon>
        <taxon>Bacteroidales</taxon>
        <taxon>Bacteroidaceae</taxon>
        <taxon>Bacteroides</taxon>
    </lineage>
</organism>
<dbReference type="Pfam" id="PF04542">
    <property type="entry name" value="Sigma70_r2"/>
    <property type="match status" value="1"/>
</dbReference>
<evidence type="ECO:0000259" key="5">
    <source>
        <dbReference type="Pfam" id="PF04542"/>
    </source>
</evidence>
<dbReference type="Pfam" id="PF08281">
    <property type="entry name" value="Sigma70_r4_2"/>
    <property type="match status" value="1"/>
</dbReference>
<dbReference type="InterPro" id="IPR013324">
    <property type="entry name" value="RNA_pol_sigma_r3/r4-like"/>
</dbReference>
<protein>
    <submittedName>
        <fullName evidence="7">RNA polymerase subunit sigma-70</fullName>
    </submittedName>
</protein>
<dbReference type="Gene3D" id="1.10.10.10">
    <property type="entry name" value="Winged helix-like DNA-binding domain superfamily/Winged helix DNA-binding domain"/>
    <property type="match status" value="1"/>
</dbReference>